<evidence type="ECO:0000256" key="1">
    <source>
        <dbReference type="SAM" id="MobiDB-lite"/>
    </source>
</evidence>
<protein>
    <submittedName>
        <fullName evidence="2">Uncharacterized protein</fullName>
    </submittedName>
</protein>
<dbReference type="Proteomes" id="UP000314294">
    <property type="component" value="Unassembled WGS sequence"/>
</dbReference>
<accession>A0A4Z2GQZ5</accession>
<dbReference type="EMBL" id="SRLO01000436">
    <property type="protein sequence ID" value="TNN56098.1"/>
    <property type="molecule type" value="Genomic_DNA"/>
</dbReference>
<evidence type="ECO:0000313" key="3">
    <source>
        <dbReference type="Proteomes" id="UP000314294"/>
    </source>
</evidence>
<feature type="region of interest" description="Disordered" evidence="1">
    <location>
        <begin position="1"/>
        <end position="51"/>
    </location>
</feature>
<evidence type="ECO:0000313" key="2">
    <source>
        <dbReference type="EMBL" id="TNN56098.1"/>
    </source>
</evidence>
<organism evidence="2 3">
    <name type="scientific">Liparis tanakae</name>
    <name type="common">Tanaka's snailfish</name>
    <dbReference type="NCBI Taxonomy" id="230148"/>
    <lineage>
        <taxon>Eukaryota</taxon>
        <taxon>Metazoa</taxon>
        <taxon>Chordata</taxon>
        <taxon>Craniata</taxon>
        <taxon>Vertebrata</taxon>
        <taxon>Euteleostomi</taxon>
        <taxon>Actinopterygii</taxon>
        <taxon>Neopterygii</taxon>
        <taxon>Teleostei</taxon>
        <taxon>Neoteleostei</taxon>
        <taxon>Acanthomorphata</taxon>
        <taxon>Eupercaria</taxon>
        <taxon>Perciformes</taxon>
        <taxon>Cottioidei</taxon>
        <taxon>Cottales</taxon>
        <taxon>Liparidae</taxon>
        <taxon>Liparis</taxon>
    </lineage>
</organism>
<gene>
    <name evidence="2" type="ORF">EYF80_033648</name>
</gene>
<dbReference type="AlphaFoldDB" id="A0A4Z2GQZ5"/>
<sequence>MKGEPSPPRPTPRSRATGQEGGGPADGWPRPLVPKQRQTRHRGDGERQHQQYCDWLRWLPIGFE</sequence>
<name>A0A4Z2GQZ5_9TELE</name>
<reference evidence="2 3" key="1">
    <citation type="submission" date="2019-03" db="EMBL/GenBank/DDBJ databases">
        <title>First draft genome of Liparis tanakae, snailfish: a comprehensive survey of snailfish specific genes.</title>
        <authorList>
            <person name="Kim W."/>
            <person name="Song I."/>
            <person name="Jeong J.-H."/>
            <person name="Kim D."/>
            <person name="Kim S."/>
            <person name="Ryu S."/>
            <person name="Song J.Y."/>
            <person name="Lee S.K."/>
        </authorList>
    </citation>
    <scope>NUCLEOTIDE SEQUENCE [LARGE SCALE GENOMIC DNA]</scope>
    <source>
        <tissue evidence="2">Muscle</tissue>
    </source>
</reference>
<keyword evidence="3" id="KW-1185">Reference proteome</keyword>
<comment type="caution">
    <text evidence="2">The sequence shown here is derived from an EMBL/GenBank/DDBJ whole genome shotgun (WGS) entry which is preliminary data.</text>
</comment>
<feature type="compositionally biased region" description="Pro residues" evidence="1">
    <location>
        <begin position="1"/>
        <end position="11"/>
    </location>
</feature>
<proteinExistence type="predicted"/>